<name>A0A8S5NXX1_9CAUD</name>
<protein>
    <submittedName>
        <fullName evidence="2">Methyltransferase FkbM domain</fullName>
    </submittedName>
</protein>
<dbReference type="Gene3D" id="3.40.50.150">
    <property type="entry name" value="Vaccinia Virus protein VP39"/>
    <property type="match status" value="1"/>
</dbReference>
<sequence>MLFPNPFVYQRTLEADIKSATIPSMLEQHYGQCGEDLIIFSIARALQTQGHIGNWADYVYVEIGGNHAFAGNNTYLLHICTGMTGILVEANPALLPDLQKGRPADQIIHAAITNEDVETVELFVSNHHELSSLHKEFIEIWHGGQVGIKNSVQVAAMRPNRLFENHIPADKKILLLSIDVEGKDLDIAKDIDFARWRPLFVQLEPSEHFASGEGERMTAFMQQQGYVLIARTNVNLIYIDQAMLTKLASGNR</sequence>
<keyword evidence="2" id="KW-0808">Transferase</keyword>
<reference evidence="2" key="1">
    <citation type="journal article" date="2021" name="Proc. Natl. Acad. Sci. U.S.A.">
        <title>A Catalog of Tens of Thousands of Viruses from Human Metagenomes Reveals Hidden Associations with Chronic Diseases.</title>
        <authorList>
            <person name="Tisza M.J."/>
            <person name="Buck C.B."/>
        </authorList>
    </citation>
    <scope>NUCLEOTIDE SEQUENCE</scope>
    <source>
        <strain evidence="2">CtzUB9</strain>
    </source>
</reference>
<evidence type="ECO:0000259" key="1">
    <source>
        <dbReference type="Pfam" id="PF05050"/>
    </source>
</evidence>
<evidence type="ECO:0000313" key="2">
    <source>
        <dbReference type="EMBL" id="DAD99263.1"/>
    </source>
</evidence>
<organism evidence="2">
    <name type="scientific">Myoviridae sp. ctzUB9</name>
    <dbReference type="NCBI Taxonomy" id="2825213"/>
    <lineage>
        <taxon>Viruses</taxon>
        <taxon>Duplodnaviria</taxon>
        <taxon>Heunggongvirae</taxon>
        <taxon>Uroviricota</taxon>
        <taxon>Caudoviricetes</taxon>
    </lineage>
</organism>
<dbReference type="InterPro" id="IPR029063">
    <property type="entry name" value="SAM-dependent_MTases_sf"/>
</dbReference>
<dbReference type="EMBL" id="BK015279">
    <property type="protein sequence ID" value="DAD99263.1"/>
    <property type="molecule type" value="Genomic_DNA"/>
</dbReference>
<proteinExistence type="predicted"/>
<feature type="domain" description="Methyltransferase FkbM" evidence="1">
    <location>
        <begin position="63"/>
        <end position="228"/>
    </location>
</feature>
<dbReference type="Pfam" id="PF05050">
    <property type="entry name" value="Methyltransf_21"/>
    <property type="match status" value="1"/>
</dbReference>
<dbReference type="SUPFAM" id="SSF53335">
    <property type="entry name" value="S-adenosyl-L-methionine-dependent methyltransferases"/>
    <property type="match status" value="1"/>
</dbReference>
<dbReference type="InterPro" id="IPR006342">
    <property type="entry name" value="FkbM_mtfrase"/>
</dbReference>
<dbReference type="GO" id="GO:0008168">
    <property type="term" value="F:methyltransferase activity"/>
    <property type="evidence" value="ECO:0007669"/>
    <property type="project" value="UniProtKB-KW"/>
</dbReference>
<dbReference type="GO" id="GO:0032259">
    <property type="term" value="P:methylation"/>
    <property type="evidence" value="ECO:0007669"/>
    <property type="project" value="UniProtKB-KW"/>
</dbReference>
<keyword evidence="2" id="KW-0489">Methyltransferase</keyword>
<accession>A0A8S5NXX1</accession>